<dbReference type="Proteomes" id="UP000474967">
    <property type="component" value="Unassembled WGS sequence"/>
</dbReference>
<name>A0A6L9XWK5_9MICO</name>
<evidence type="ECO:0000313" key="1">
    <source>
        <dbReference type="EMBL" id="NEN05424.1"/>
    </source>
</evidence>
<sequence>MDMSMMMSTSMMEGMDMVAAQNLVEACSACEQACTMCADGSLGMAGMEKCASMCMNCADMSNTMMRMMMRPAAMDMDSMMAMMQACMVMGTACAAECTMHVDMNEQCRMCAKACQEMAAACEAMMTSMKAMK</sequence>
<proteinExistence type="predicted"/>
<accession>A0A6L9XWK5</accession>
<dbReference type="RefSeq" id="WP_163288640.1">
    <property type="nucleotide sequence ID" value="NZ_JAAGWY010000001.1"/>
</dbReference>
<evidence type="ECO:0000313" key="2">
    <source>
        <dbReference type="Proteomes" id="UP000474967"/>
    </source>
</evidence>
<comment type="caution">
    <text evidence="1">The sequence shown here is derived from an EMBL/GenBank/DDBJ whole genome shotgun (WGS) entry which is preliminary data.</text>
</comment>
<dbReference type="EMBL" id="JAAGWY010000001">
    <property type="protein sequence ID" value="NEN05424.1"/>
    <property type="molecule type" value="Genomic_DNA"/>
</dbReference>
<reference evidence="1 2" key="1">
    <citation type="journal article" date="2014" name="J. Microbiol.">
        <title>Diaminobutyricibacter tongyongensis gen. nov., sp. nov. and Homoserinibacter gongjuensis gen. nov., sp. nov. belong to the family Microbacteriaceae.</title>
        <authorList>
            <person name="Kim S.J."/>
            <person name="Ahn J.H."/>
            <person name="Weon H.Y."/>
            <person name="Hamada M."/>
            <person name="Suzuki K."/>
            <person name="Kwon S.W."/>
        </authorList>
    </citation>
    <scope>NUCLEOTIDE SEQUENCE [LARGE SCALE GENOMIC DNA]</scope>
    <source>
        <strain evidence="1 2">NBRC 108724</strain>
    </source>
</reference>
<dbReference type="InterPro" id="IPR005560">
    <property type="entry name" value="Csp_YhjQ"/>
</dbReference>
<dbReference type="Pfam" id="PF03860">
    <property type="entry name" value="Csp"/>
    <property type="match status" value="1"/>
</dbReference>
<dbReference type="Gene3D" id="1.20.1270.360">
    <property type="match status" value="1"/>
</dbReference>
<organism evidence="1 2">
    <name type="scientific">Leifsonia tongyongensis</name>
    <dbReference type="NCBI Taxonomy" id="1268043"/>
    <lineage>
        <taxon>Bacteria</taxon>
        <taxon>Bacillati</taxon>
        <taxon>Actinomycetota</taxon>
        <taxon>Actinomycetes</taxon>
        <taxon>Micrococcales</taxon>
        <taxon>Microbacteriaceae</taxon>
        <taxon>Leifsonia</taxon>
    </lineage>
</organism>
<protein>
    <submittedName>
        <fullName evidence="1">Aldehyde dehydrogenase</fullName>
    </submittedName>
</protein>
<keyword evidence="2" id="KW-1185">Reference proteome</keyword>
<gene>
    <name evidence="1" type="ORF">G3T36_06025</name>
</gene>
<dbReference type="AlphaFoldDB" id="A0A6L9XWK5"/>